<dbReference type="PROSITE" id="PS51257">
    <property type="entry name" value="PROKAR_LIPOPROTEIN"/>
    <property type="match status" value="1"/>
</dbReference>
<keyword evidence="2" id="KW-1185">Reference proteome</keyword>
<evidence type="ECO:0000313" key="1">
    <source>
        <dbReference type="EMBL" id="SNS63261.1"/>
    </source>
</evidence>
<gene>
    <name evidence="1" type="ORF">SAMN05446037_101529</name>
</gene>
<accession>A0A239G270</accession>
<protein>
    <submittedName>
        <fullName evidence="1">Uncharacterized protein</fullName>
    </submittedName>
</protein>
<reference evidence="2" key="1">
    <citation type="submission" date="2017-06" db="EMBL/GenBank/DDBJ databases">
        <authorList>
            <person name="Varghese N."/>
            <person name="Submissions S."/>
        </authorList>
    </citation>
    <scope>NUCLEOTIDE SEQUENCE [LARGE SCALE GENOMIC DNA]</scope>
    <source>
        <strain evidence="2">SCA</strain>
    </source>
</reference>
<evidence type="ECO:0000313" key="2">
    <source>
        <dbReference type="Proteomes" id="UP000198304"/>
    </source>
</evidence>
<dbReference type="EMBL" id="FZOJ01000015">
    <property type="protein sequence ID" value="SNS63261.1"/>
    <property type="molecule type" value="Genomic_DNA"/>
</dbReference>
<proteinExistence type="predicted"/>
<name>A0A239G270_9FIRM</name>
<organism evidence="1 2">
    <name type="scientific">Anaerovirgula multivorans</name>
    <dbReference type="NCBI Taxonomy" id="312168"/>
    <lineage>
        <taxon>Bacteria</taxon>
        <taxon>Bacillati</taxon>
        <taxon>Bacillota</taxon>
        <taxon>Clostridia</taxon>
        <taxon>Peptostreptococcales</taxon>
        <taxon>Natronincolaceae</taxon>
        <taxon>Anaerovirgula</taxon>
    </lineage>
</organism>
<sequence length="39" mass="4357">MKIKKYFILTLAILLIFSMALSGCGTKQEETAVINRPTI</sequence>
<dbReference type="Proteomes" id="UP000198304">
    <property type="component" value="Unassembled WGS sequence"/>
</dbReference>
<dbReference type="AlphaFoldDB" id="A0A239G270"/>